<dbReference type="GO" id="GO:0016020">
    <property type="term" value="C:membrane"/>
    <property type="evidence" value="ECO:0007669"/>
    <property type="project" value="TreeGrafter"/>
</dbReference>
<dbReference type="GO" id="GO:1902936">
    <property type="term" value="F:phosphatidylinositol bisphosphate binding"/>
    <property type="evidence" value="ECO:0007669"/>
    <property type="project" value="TreeGrafter"/>
</dbReference>
<organism evidence="2 3">
    <name type="scientific">Aphidius gifuensis</name>
    <name type="common">Parasitoid wasp</name>
    <dbReference type="NCBI Taxonomy" id="684658"/>
    <lineage>
        <taxon>Eukaryota</taxon>
        <taxon>Metazoa</taxon>
        <taxon>Ecdysozoa</taxon>
        <taxon>Arthropoda</taxon>
        <taxon>Hexapoda</taxon>
        <taxon>Insecta</taxon>
        <taxon>Pterygota</taxon>
        <taxon>Neoptera</taxon>
        <taxon>Endopterygota</taxon>
        <taxon>Hymenoptera</taxon>
        <taxon>Apocrita</taxon>
        <taxon>Ichneumonoidea</taxon>
        <taxon>Braconidae</taxon>
        <taxon>Aphidiinae</taxon>
        <taxon>Aphidius</taxon>
    </lineage>
</organism>
<dbReference type="SMART" id="SM00516">
    <property type="entry name" value="SEC14"/>
    <property type="match status" value="1"/>
</dbReference>
<evidence type="ECO:0000259" key="1">
    <source>
        <dbReference type="PROSITE" id="PS50191"/>
    </source>
</evidence>
<feature type="domain" description="CRAL-TRIO" evidence="1">
    <location>
        <begin position="94"/>
        <end position="259"/>
    </location>
</feature>
<dbReference type="OrthoDB" id="6682367at2759"/>
<dbReference type="InterPro" id="IPR001251">
    <property type="entry name" value="CRAL-TRIO_dom"/>
</dbReference>
<sequence>MEVVDNEFKLTQKQKEYASFYLHENEPSATLKIQEIRKWIESDDALFARTDDFSIVRFLRSCKFDVEKTKIKLRNYYGQRRQSPEWYADRNPFLSDMQEMFNLGVFLPLKELDEEGRMIILLRTSVHDPHKHTIENVVKAGMMILDIATRSNVSTSLHGVIGIFDMTGVTMSHGLQMTPSVIQKLVHSWQGCYPLRIHSLNFINAPIYVNVVLNIFKKFMSKKLQSKVFIHMKSSKKWSNNLAIDLLPIEYGGNGGTLQELIDYWKNIVEENHDWFKEDEKYQSI</sequence>
<dbReference type="PRINTS" id="PR00180">
    <property type="entry name" value="CRETINALDHBP"/>
</dbReference>
<comment type="caution">
    <text evidence="2">The sequence shown here is derived from an EMBL/GenBank/DDBJ whole genome shotgun (WGS) entry which is preliminary data.</text>
</comment>
<proteinExistence type="predicted"/>
<keyword evidence="3" id="KW-1185">Reference proteome</keyword>
<dbReference type="InterPro" id="IPR036865">
    <property type="entry name" value="CRAL-TRIO_dom_sf"/>
</dbReference>
<protein>
    <recommendedName>
        <fullName evidence="1">CRAL-TRIO domain-containing protein</fullName>
    </recommendedName>
</protein>
<dbReference type="PANTHER" id="PTHR10174">
    <property type="entry name" value="ALPHA-TOCOPHEROL TRANSFER PROTEIN-RELATED"/>
    <property type="match status" value="1"/>
</dbReference>
<name>A0A834XTR3_APHGI</name>
<dbReference type="SUPFAM" id="SSF52087">
    <property type="entry name" value="CRAL/TRIO domain"/>
    <property type="match status" value="1"/>
</dbReference>
<dbReference type="InterPro" id="IPR011074">
    <property type="entry name" value="CRAL/TRIO_N_dom"/>
</dbReference>
<dbReference type="Gene3D" id="3.40.525.10">
    <property type="entry name" value="CRAL-TRIO lipid binding domain"/>
    <property type="match status" value="1"/>
</dbReference>
<dbReference type="PANTHER" id="PTHR10174:SF224">
    <property type="entry name" value="RETINOL-BINDING PROTEIN PINTA"/>
    <property type="match status" value="1"/>
</dbReference>
<dbReference type="Gene3D" id="1.20.5.1200">
    <property type="entry name" value="Alpha-tocopherol transfer"/>
    <property type="match status" value="1"/>
</dbReference>
<dbReference type="SMART" id="SM01100">
    <property type="entry name" value="CRAL_TRIO_N"/>
    <property type="match status" value="1"/>
</dbReference>
<reference evidence="2 3" key="1">
    <citation type="submission" date="2020-08" db="EMBL/GenBank/DDBJ databases">
        <title>Aphidius gifuensis genome sequencing and assembly.</title>
        <authorList>
            <person name="Du Z."/>
        </authorList>
    </citation>
    <scope>NUCLEOTIDE SEQUENCE [LARGE SCALE GENOMIC DNA]</scope>
    <source>
        <strain evidence="2">YNYX2018</strain>
        <tissue evidence="2">Adults</tissue>
    </source>
</reference>
<dbReference type="SUPFAM" id="SSF46938">
    <property type="entry name" value="CRAL/TRIO N-terminal domain"/>
    <property type="match status" value="1"/>
</dbReference>
<dbReference type="PROSITE" id="PS50191">
    <property type="entry name" value="CRAL_TRIO"/>
    <property type="match status" value="1"/>
</dbReference>
<dbReference type="Gene3D" id="1.10.8.20">
    <property type="entry name" value="N-terminal domain of phosphatidylinositol transfer protein sec14p"/>
    <property type="match status" value="1"/>
</dbReference>
<evidence type="ECO:0000313" key="3">
    <source>
        <dbReference type="Proteomes" id="UP000639338"/>
    </source>
</evidence>
<evidence type="ECO:0000313" key="2">
    <source>
        <dbReference type="EMBL" id="KAF7992352.1"/>
    </source>
</evidence>
<dbReference type="InterPro" id="IPR036273">
    <property type="entry name" value="CRAL/TRIO_N_dom_sf"/>
</dbReference>
<dbReference type="Pfam" id="PF00650">
    <property type="entry name" value="CRAL_TRIO"/>
    <property type="match status" value="1"/>
</dbReference>
<dbReference type="EMBL" id="JACMRX010000003">
    <property type="protein sequence ID" value="KAF7992352.1"/>
    <property type="molecule type" value="Genomic_DNA"/>
</dbReference>
<dbReference type="CDD" id="cd00170">
    <property type="entry name" value="SEC14"/>
    <property type="match status" value="1"/>
</dbReference>
<dbReference type="Proteomes" id="UP000639338">
    <property type="component" value="Unassembled WGS sequence"/>
</dbReference>
<gene>
    <name evidence="2" type="ORF">HCN44_001677</name>
</gene>
<dbReference type="AlphaFoldDB" id="A0A834XTR3"/>
<accession>A0A834XTR3</accession>